<accession>A0ABS3E4S4</accession>
<organism evidence="2 3">
    <name type="scientific">Microbulbifer salipaludis</name>
    <dbReference type="NCBI Taxonomy" id="187980"/>
    <lineage>
        <taxon>Bacteria</taxon>
        <taxon>Pseudomonadati</taxon>
        <taxon>Pseudomonadota</taxon>
        <taxon>Gammaproteobacteria</taxon>
        <taxon>Cellvibrionales</taxon>
        <taxon>Microbulbiferaceae</taxon>
        <taxon>Microbulbifer</taxon>
    </lineage>
</organism>
<feature type="domain" description="DUF6671" evidence="1">
    <location>
        <begin position="70"/>
        <end position="282"/>
    </location>
</feature>
<dbReference type="EMBL" id="JAEKJR010000001">
    <property type="protein sequence ID" value="MBN8430305.1"/>
    <property type="molecule type" value="Genomic_DNA"/>
</dbReference>
<name>A0ABS3E4S4_9GAMM</name>
<reference evidence="2 3" key="1">
    <citation type="submission" date="2020-12" db="EMBL/GenBank/DDBJ databases">
        <title>Oil enriched cultivation method for isolating marine PHA-producing bacteria.</title>
        <authorList>
            <person name="Zheng W."/>
            <person name="Yu S."/>
            <person name="Huang Y."/>
        </authorList>
    </citation>
    <scope>NUCLEOTIDE SEQUENCE [LARGE SCALE GENOMIC DNA]</scope>
    <source>
        <strain evidence="2 3">SN0-2</strain>
    </source>
</reference>
<comment type="caution">
    <text evidence="2">The sequence shown here is derived from an EMBL/GenBank/DDBJ whole genome shotgun (WGS) entry which is preliminary data.</text>
</comment>
<proteinExistence type="predicted"/>
<dbReference type="Proteomes" id="UP000664293">
    <property type="component" value="Unassembled WGS sequence"/>
</dbReference>
<evidence type="ECO:0000313" key="2">
    <source>
        <dbReference type="EMBL" id="MBN8430305.1"/>
    </source>
</evidence>
<dbReference type="InterPro" id="IPR046612">
    <property type="entry name" value="DUF6671"/>
</dbReference>
<protein>
    <recommendedName>
        <fullName evidence="1">DUF6671 domain-containing protein</fullName>
    </recommendedName>
</protein>
<keyword evidence="3" id="KW-1185">Reference proteome</keyword>
<evidence type="ECO:0000259" key="1">
    <source>
        <dbReference type="Pfam" id="PF20376"/>
    </source>
</evidence>
<dbReference type="RefSeq" id="WP_206999935.1">
    <property type="nucleotide sequence ID" value="NZ_JAEKJR010000001.1"/>
</dbReference>
<evidence type="ECO:0000313" key="3">
    <source>
        <dbReference type="Proteomes" id="UP000664293"/>
    </source>
</evidence>
<gene>
    <name evidence="2" type="ORF">JF535_05485</name>
</gene>
<dbReference type="Pfam" id="PF20376">
    <property type="entry name" value="DUF6671"/>
    <property type="match status" value="1"/>
</dbReference>
<sequence>MTQSRHTNRYQNLSVALLTKHDKGAVIGPALAELGLHVVTTDAFDTDTLGTFSGEIPRALSPRECAAHKARLACELTGLDFGLGSEGSFGGGPMPGLVNWDEELLVFYDAKQDLEITAHAAGAVGLGPISSSSWQELSDWVERFPPEQAWILRLSDRLYKGLTGNAPLQKILTEQGLLTQGTIQGEVRLEPDLRAMHCPERRVYIAQAAAQLCQRLQSLCPTCTTPDFWQTSVERGLPCAWCSEPTALAKTRIKQCRQCGFTERQPVEQAQADPGQCQRCNP</sequence>